<accession>X8JPF4</accession>
<protein>
    <submittedName>
        <fullName evidence="2">AAAP amino acid permease, putative</fullName>
    </submittedName>
</protein>
<reference evidence="3" key="1">
    <citation type="journal article" date="2014" name="Genome Announc.">
        <title>Draft genome sequence of the plant-pathogenic soil fungus Rhizoctonia solani anastomosis group 3 strain Rhs1AP.</title>
        <authorList>
            <person name="Cubeta M.A."/>
            <person name="Thomas E."/>
            <person name="Dean R.A."/>
            <person name="Jabaji S."/>
            <person name="Neate S.M."/>
            <person name="Tavantzis S."/>
            <person name="Toda T."/>
            <person name="Vilgalys R."/>
            <person name="Bharathan N."/>
            <person name="Fedorova-Abrams N."/>
            <person name="Pakala S.B."/>
            <person name="Pakala S.M."/>
            <person name="Zafar N."/>
            <person name="Joardar V."/>
            <person name="Losada L."/>
            <person name="Nierman W.C."/>
        </authorList>
    </citation>
    <scope>NUCLEOTIDE SEQUENCE [LARGE SCALE GENOMIC DNA]</scope>
    <source>
        <strain evidence="3">AG-3</strain>
    </source>
</reference>
<evidence type="ECO:0000313" key="2">
    <source>
        <dbReference type="EMBL" id="EUC65056.1"/>
    </source>
</evidence>
<dbReference type="OrthoDB" id="1718410at2759"/>
<proteinExistence type="predicted"/>
<name>X8JPF4_9AGAM</name>
<feature type="non-terminal residue" evidence="2">
    <location>
        <position position="98"/>
    </location>
</feature>
<dbReference type="AlphaFoldDB" id="X8JPF4"/>
<dbReference type="EMBL" id="JATN01000312">
    <property type="protein sequence ID" value="EUC65056.1"/>
    <property type="molecule type" value="Genomic_DNA"/>
</dbReference>
<evidence type="ECO:0000256" key="1">
    <source>
        <dbReference type="SAM" id="SignalP"/>
    </source>
</evidence>
<gene>
    <name evidence="2" type="ORF">RSOL_496170</name>
</gene>
<organism evidence="2 3">
    <name type="scientific">Rhizoctonia solani AG-3 Rhs1AP</name>
    <dbReference type="NCBI Taxonomy" id="1086054"/>
    <lineage>
        <taxon>Eukaryota</taxon>
        <taxon>Fungi</taxon>
        <taxon>Dikarya</taxon>
        <taxon>Basidiomycota</taxon>
        <taxon>Agaricomycotina</taxon>
        <taxon>Agaricomycetes</taxon>
        <taxon>Cantharellales</taxon>
        <taxon>Ceratobasidiaceae</taxon>
        <taxon>Rhizoctonia</taxon>
    </lineage>
</organism>
<sequence>MFSATFLFTMLLINHLVQAMLYIRKNELTSHVKLVHVYKTISTIPSELKANIRILDEAFPSITLDLVFIQGDFSPVDIPSLGFDNFPRFGRILEMDFT</sequence>
<keyword evidence="1" id="KW-0732">Signal</keyword>
<feature type="signal peptide" evidence="1">
    <location>
        <begin position="1"/>
        <end position="19"/>
    </location>
</feature>
<feature type="chain" id="PRO_5004989130" evidence="1">
    <location>
        <begin position="20"/>
        <end position="98"/>
    </location>
</feature>
<comment type="caution">
    <text evidence="2">The sequence shown here is derived from an EMBL/GenBank/DDBJ whole genome shotgun (WGS) entry which is preliminary data.</text>
</comment>
<evidence type="ECO:0000313" key="3">
    <source>
        <dbReference type="Proteomes" id="UP000030108"/>
    </source>
</evidence>
<dbReference type="Proteomes" id="UP000030108">
    <property type="component" value="Unassembled WGS sequence"/>
</dbReference>